<dbReference type="GO" id="GO:0005524">
    <property type="term" value="F:ATP binding"/>
    <property type="evidence" value="ECO:0007669"/>
    <property type="project" value="UniProtKB-UniRule"/>
</dbReference>
<evidence type="ECO:0000256" key="4">
    <source>
        <dbReference type="PROSITE-ProRule" id="PRU00409"/>
    </source>
</evidence>
<dbReference type="Pfam" id="PF07478">
    <property type="entry name" value="Dala_Dala_lig_C"/>
    <property type="match status" value="1"/>
</dbReference>
<dbReference type="Gene3D" id="3.30.470.20">
    <property type="entry name" value="ATP-grasp fold, B domain"/>
    <property type="match status" value="1"/>
</dbReference>
<dbReference type="PROSITE" id="PS50975">
    <property type="entry name" value="ATP_GRASP"/>
    <property type="match status" value="1"/>
</dbReference>
<evidence type="ECO:0000259" key="5">
    <source>
        <dbReference type="PROSITE" id="PS50975"/>
    </source>
</evidence>
<evidence type="ECO:0000256" key="3">
    <source>
        <dbReference type="ARBA" id="ARBA00023316"/>
    </source>
</evidence>
<dbReference type="GO" id="GO:0071555">
    <property type="term" value="P:cell wall organization"/>
    <property type="evidence" value="ECO:0007669"/>
    <property type="project" value="UniProtKB-KW"/>
</dbReference>
<protein>
    <recommendedName>
        <fullName evidence="5">ATP-grasp domain-containing protein</fullName>
    </recommendedName>
</protein>
<sequence length="311" mass="35290">MIKRVGVLRGGTGKNYGFSLKKGGDIISHIFDNLSDKYKPVDILIDKDHIWHCHGVPISPSDLMHKIDIIWNVSHPSLSNILESLSIPNIGHDSFLGTLINNRDMLKKHIKTIGVNMPRHIVLPLYQKDFDGLREKYAIKKAKEIFEKFGSPWIVKSFTPDSSMGIHLAKTFGELVGAIEDGVNHEKSILVEEFISGKNVSIHSVCGFRGEDVYVFPIYPDRPHYNLPINRASFSAEEKDKFIQTARDLYKHLGAEHYLQSSFVLHPKRGIFVTDISFSPDLKKDSHLNQSCEFVGIKMHHIVENILERAL</sequence>
<comment type="similarity">
    <text evidence="1">Belongs to the D-alanine--D-alanine ligase family.</text>
</comment>
<dbReference type="EMBL" id="MFUJ01000014">
    <property type="protein sequence ID" value="OGI79360.1"/>
    <property type="molecule type" value="Genomic_DNA"/>
</dbReference>
<gene>
    <name evidence="6" type="ORF">A3F19_01125</name>
</gene>
<accession>A0A1F6WBS4</accession>
<reference evidence="6 7" key="1">
    <citation type="journal article" date="2016" name="Nat. Commun.">
        <title>Thousands of microbial genomes shed light on interconnected biogeochemical processes in an aquifer system.</title>
        <authorList>
            <person name="Anantharaman K."/>
            <person name="Brown C.T."/>
            <person name="Hug L.A."/>
            <person name="Sharon I."/>
            <person name="Castelle C.J."/>
            <person name="Probst A.J."/>
            <person name="Thomas B.C."/>
            <person name="Singh A."/>
            <person name="Wilkins M.J."/>
            <person name="Karaoz U."/>
            <person name="Brodie E.L."/>
            <person name="Williams K.H."/>
            <person name="Hubbard S.S."/>
            <person name="Banfield J.F."/>
        </authorList>
    </citation>
    <scope>NUCLEOTIDE SEQUENCE [LARGE SCALE GENOMIC DNA]</scope>
</reference>
<feature type="domain" description="ATP-grasp" evidence="5">
    <location>
        <begin position="107"/>
        <end position="308"/>
    </location>
</feature>
<proteinExistence type="inferred from homology"/>
<dbReference type="GO" id="GO:0008716">
    <property type="term" value="F:D-alanine-D-alanine ligase activity"/>
    <property type="evidence" value="ECO:0007669"/>
    <property type="project" value="InterPro"/>
</dbReference>
<keyword evidence="4" id="KW-0067">ATP-binding</keyword>
<evidence type="ECO:0000313" key="7">
    <source>
        <dbReference type="Proteomes" id="UP000177052"/>
    </source>
</evidence>
<evidence type="ECO:0000313" key="6">
    <source>
        <dbReference type="EMBL" id="OGI79360.1"/>
    </source>
</evidence>
<dbReference type="InterPro" id="IPR011761">
    <property type="entry name" value="ATP-grasp"/>
</dbReference>
<dbReference type="AlphaFoldDB" id="A0A1F6WBS4"/>
<dbReference type="PANTHER" id="PTHR23132">
    <property type="entry name" value="D-ALANINE--D-ALANINE LIGASE"/>
    <property type="match status" value="1"/>
</dbReference>
<keyword evidence="3" id="KW-0961">Cell wall biogenesis/degradation</keyword>
<dbReference type="Proteomes" id="UP000177052">
    <property type="component" value="Unassembled WGS sequence"/>
</dbReference>
<dbReference type="InterPro" id="IPR011095">
    <property type="entry name" value="Dala_Dala_lig_C"/>
</dbReference>
<keyword evidence="2" id="KW-0436">Ligase</keyword>
<dbReference type="GO" id="GO:0046872">
    <property type="term" value="F:metal ion binding"/>
    <property type="evidence" value="ECO:0007669"/>
    <property type="project" value="InterPro"/>
</dbReference>
<evidence type="ECO:0000256" key="1">
    <source>
        <dbReference type="ARBA" id="ARBA00010871"/>
    </source>
</evidence>
<keyword evidence="4" id="KW-0547">Nucleotide-binding</keyword>
<dbReference type="SUPFAM" id="SSF56059">
    <property type="entry name" value="Glutathione synthetase ATP-binding domain-like"/>
    <property type="match status" value="1"/>
</dbReference>
<dbReference type="SUPFAM" id="SSF52440">
    <property type="entry name" value="PreATP-grasp domain"/>
    <property type="match status" value="1"/>
</dbReference>
<dbReference type="Gene3D" id="3.30.1490.20">
    <property type="entry name" value="ATP-grasp fold, A domain"/>
    <property type="match status" value="1"/>
</dbReference>
<dbReference type="InterPro" id="IPR013815">
    <property type="entry name" value="ATP_grasp_subdomain_1"/>
</dbReference>
<comment type="caution">
    <text evidence="6">The sequence shown here is derived from an EMBL/GenBank/DDBJ whole genome shotgun (WGS) entry which is preliminary data.</text>
</comment>
<evidence type="ECO:0000256" key="2">
    <source>
        <dbReference type="ARBA" id="ARBA00022598"/>
    </source>
</evidence>
<dbReference type="Gene3D" id="3.40.50.20">
    <property type="match status" value="1"/>
</dbReference>
<organism evidence="6 7">
    <name type="scientific">Candidatus Nomurabacteria bacterium RIFCSPHIGHO2_12_FULL_37_29</name>
    <dbReference type="NCBI Taxonomy" id="1801759"/>
    <lineage>
        <taxon>Bacteria</taxon>
        <taxon>Candidatus Nomuraibacteriota</taxon>
    </lineage>
</organism>
<dbReference type="InterPro" id="IPR016185">
    <property type="entry name" value="PreATP-grasp_dom_sf"/>
</dbReference>
<name>A0A1F6WBS4_9BACT</name>
<dbReference type="PANTHER" id="PTHR23132:SF23">
    <property type="entry name" value="D-ALANINE--D-ALANINE LIGASE B"/>
    <property type="match status" value="1"/>
</dbReference>